<evidence type="ECO:0000313" key="2">
    <source>
        <dbReference type="EMBL" id="KAJ7342698.1"/>
    </source>
</evidence>
<gene>
    <name evidence="2" type="ORF">OS493_040659</name>
</gene>
<organism evidence="2 3">
    <name type="scientific">Desmophyllum pertusum</name>
    <dbReference type="NCBI Taxonomy" id="174260"/>
    <lineage>
        <taxon>Eukaryota</taxon>
        <taxon>Metazoa</taxon>
        <taxon>Cnidaria</taxon>
        <taxon>Anthozoa</taxon>
        <taxon>Hexacorallia</taxon>
        <taxon>Scleractinia</taxon>
        <taxon>Caryophylliina</taxon>
        <taxon>Caryophylliidae</taxon>
        <taxon>Desmophyllum</taxon>
    </lineage>
</organism>
<feature type="non-terminal residue" evidence="2">
    <location>
        <position position="1"/>
    </location>
</feature>
<evidence type="ECO:0000256" key="1">
    <source>
        <dbReference type="SAM" id="MobiDB-lite"/>
    </source>
</evidence>
<feature type="region of interest" description="Disordered" evidence="1">
    <location>
        <begin position="28"/>
        <end position="61"/>
    </location>
</feature>
<dbReference type="Proteomes" id="UP001163046">
    <property type="component" value="Unassembled WGS sequence"/>
</dbReference>
<accession>A0A9W9YH82</accession>
<dbReference type="AlphaFoldDB" id="A0A9W9YH82"/>
<sequence length="61" mass="7032">ERGFLLKLKEKVGNLPIFYLCNKVDKDQRAREFDRDSDEEEDEALGPRSGEEKSTSSTKLL</sequence>
<proteinExistence type="predicted"/>
<keyword evidence="3" id="KW-1185">Reference proteome</keyword>
<name>A0A9W9YH82_9CNID</name>
<comment type="caution">
    <text evidence="2">The sequence shown here is derived from an EMBL/GenBank/DDBJ whole genome shotgun (WGS) entry which is preliminary data.</text>
</comment>
<dbReference type="EMBL" id="MU827755">
    <property type="protein sequence ID" value="KAJ7342698.1"/>
    <property type="molecule type" value="Genomic_DNA"/>
</dbReference>
<feature type="compositionally biased region" description="Acidic residues" evidence="1">
    <location>
        <begin position="35"/>
        <end position="44"/>
    </location>
</feature>
<evidence type="ECO:0000313" key="3">
    <source>
        <dbReference type="Proteomes" id="UP001163046"/>
    </source>
</evidence>
<reference evidence="2" key="1">
    <citation type="submission" date="2023-01" db="EMBL/GenBank/DDBJ databases">
        <title>Genome assembly of the deep-sea coral Lophelia pertusa.</title>
        <authorList>
            <person name="Herrera S."/>
            <person name="Cordes E."/>
        </authorList>
    </citation>
    <scope>NUCLEOTIDE SEQUENCE</scope>
    <source>
        <strain evidence="2">USNM1676648</strain>
        <tissue evidence="2">Polyp</tissue>
    </source>
</reference>
<protein>
    <submittedName>
        <fullName evidence="2">Uncharacterized protein</fullName>
    </submittedName>
</protein>